<dbReference type="InterPro" id="IPR006153">
    <property type="entry name" value="Cation/H_exchanger_TM"/>
</dbReference>
<evidence type="ECO:0000256" key="3">
    <source>
        <dbReference type="ARBA" id="ARBA00022989"/>
    </source>
</evidence>
<accession>A0A291TBG5</accession>
<dbReference type="Proteomes" id="UP000223709">
    <property type="component" value="Chromosome"/>
</dbReference>
<keyword evidence="3 5" id="KW-1133">Transmembrane helix</keyword>
<dbReference type="GO" id="GO:1902600">
    <property type="term" value="P:proton transmembrane transport"/>
    <property type="evidence" value="ECO:0007669"/>
    <property type="project" value="InterPro"/>
</dbReference>
<evidence type="ECO:0000259" key="6">
    <source>
        <dbReference type="Pfam" id="PF00999"/>
    </source>
</evidence>
<dbReference type="GO" id="GO:0016020">
    <property type="term" value="C:membrane"/>
    <property type="evidence" value="ECO:0007669"/>
    <property type="project" value="UniProtKB-SubCell"/>
</dbReference>
<feature type="transmembrane region" description="Helical" evidence="5">
    <location>
        <begin position="163"/>
        <end position="185"/>
    </location>
</feature>
<dbReference type="Pfam" id="PF00999">
    <property type="entry name" value="Na_H_Exchanger"/>
    <property type="match status" value="1"/>
</dbReference>
<proteinExistence type="predicted"/>
<evidence type="ECO:0000256" key="2">
    <source>
        <dbReference type="ARBA" id="ARBA00022692"/>
    </source>
</evidence>
<evidence type="ECO:0000256" key="5">
    <source>
        <dbReference type="SAM" id="Phobius"/>
    </source>
</evidence>
<feature type="transmembrane region" description="Helical" evidence="5">
    <location>
        <begin position="236"/>
        <end position="255"/>
    </location>
</feature>
<dbReference type="GO" id="GO:0015297">
    <property type="term" value="F:antiporter activity"/>
    <property type="evidence" value="ECO:0007669"/>
    <property type="project" value="InterPro"/>
</dbReference>
<gene>
    <name evidence="7" type="ORF">CRH10_09485</name>
</gene>
<dbReference type="RefSeq" id="WP_098924283.1">
    <property type="nucleotide sequence ID" value="NZ_CP023819.1"/>
</dbReference>
<protein>
    <submittedName>
        <fullName evidence="7">Sodium:proton antiporter</fullName>
    </submittedName>
</protein>
<evidence type="ECO:0000313" key="7">
    <source>
        <dbReference type="EMBL" id="ATL90514.1"/>
    </source>
</evidence>
<dbReference type="PANTHER" id="PTHR43021">
    <property type="entry name" value="NA(+)/H(+) ANTIPORTER-RELATED"/>
    <property type="match status" value="1"/>
</dbReference>
<evidence type="ECO:0000256" key="1">
    <source>
        <dbReference type="ARBA" id="ARBA00004141"/>
    </source>
</evidence>
<dbReference type="InterPro" id="IPR038770">
    <property type="entry name" value="Na+/solute_symporter_sf"/>
</dbReference>
<sequence>MEQLLICMSLSLIAGLLASRAAKAVRLPAVTSYLVAGLLLGPFFLGRLGLSGWGFGFGSLAQVESYGIITQVALGFIAFVIGNEFRLSALDSMGRQAVTVGILQAVITTVLVDIALVALHFARPDVISMASAITLGAIASATAPAATLMVVKQYKASGPLTRLLLMVVAIDDAVGLVLFSASFGIANALEQGRIDPISILLEPLVEIVLSLGLGALAGLLLNQLEIYFHSRSKRMSLSVAFVLLTVGLSMVSFEVGPIHCSFSLLLVCMMTGTVFCNICPTSDELMDRLDRWVSPVNILFFVLSGAELDLNILANPMVLLIGAVYIASRSLGKISGSYVSCKATRCSEKIQKYLGITLLPQAGVALGMAAEAAELSDGHMVRNVVLFSVLVYELVGPTLAKLSLTAAGEIIPEGRTSARTTNKPEEPVSVK</sequence>
<keyword evidence="2 5" id="KW-0812">Transmembrane</keyword>
<evidence type="ECO:0000256" key="4">
    <source>
        <dbReference type="ARBA" id="ARBA00023136"/>
    </source>
</evidence>
<evidence type="ECO:0000313" key="8">
    <source>
        <dbReference type="Proteomes" id="UP000223709"/>
    </source>
</evidence>
<dbReference type="Gene3D" id="1.20.1530.20">
    <property type="match status" value="1"/>
</dbReference>
<dbReference type="PANTHER" id="PTHR43021:SF2">
    <property type="entry name" value="CATION_H+ EXCHANGER DOMAIN-CONTAINING PROTEIN"/>
    <property type="match status" value="1"/>
</dbReference>
<name>A0A291TBG5_9FIRM</name>
<dbReference type="AlphaFoldDB" id="A0A291TBG5"/>
<organism evidence="7 8">
    <name type="scientific">Faecalibacterium prausnitzii</name>
    <dbReference type="NCBI Taxonomy" id="853"/>
    <lineage>
        <taxon>Bacteria</taxon>
        <taxon>Bacillati</taxon>
        <taxon>Bacillota</taxon>
        <taxon>Clostridia</taxon>
        <taxon>Eubacteriales</taxon>
        <taxon>Oscillospiraceae</taxon>
        <taxon>Faecalibacterium</taxon>
    </lineage>
</organism>
<feature type="transmembrane region" description="Helical" evidence="5">
    <location>
        <begin position="127"/>
        <end position="151"/>
    </location>
</feature>
<feature type="domain" description="Cation/H+ exchanger transmembrane" evidence="6">
    <location>
        <begin position="11"/>
        <end position="399"/>
    </location>
</feature>
<feature type="transmembrane region" description="Helical" evidence="5">
    <location>
        <begin position="66"/>
        <end position="85"/>
    </location>
</feature>
<dbReference type="EMBL" id="CP023819">
    <property type="protein sequence ID" value="ATL90514.1"/>
    <property type="molecule type" value="Genomic_DNA"/>
</dbReference>
<reference evidence="7 8" key="1">
    <citation type="submission" date="2017-10" db="EMBL/GenBank/DDBJ databases">
        <title>Complete Genome Sequence of Faecalibacterium prausnitzii isolated from the gut of healthy adult Indian.</title>
        <authorList>
            <person name="Bag S."/>
            <person name="Ghosh T.S."/>
            <person name="Das B."/>
        </authorList>
    </citation>
    <scope>NUCLEOTIDE SEQUENCE [LARGE SCALE GENOMIC DNA]</scope>
    <source>
        <strain evidence="7 8">Indica</strain>
    </source>
</reference>
<feature type="transmembrane region" description="Helical" evidence="5">
    <location>
        <begin position="97"/>
        <end position="121"/>
    </location>
</feature>
<keyword evidence="4 5" id="KW-0472">Membrane</keyword>
<feature type="transmembrane region" description="Helical" evidence="5">
    <location>
        <begin position="205"/>
        <end position="224"/>
    </location>
</feature>
<comment type="subcellular location">
    <subcellularLocation>
        <location evidence="1">Membrane</location>
        <topology evidence="1">Multi-pass membrane protein</topology>
    </subcellularLocation>
</comment>